<feature type="region of interest" description="Disordered" evidence="1">
    <location>
        <begin position="1"/>
        <end position="206"/>
    </location>
</feature>
<feature type="compositionally biased region" description="Low complexity" evidence="1">
    <location>
        <begin position="32"/>
        <end position="44"/>
    </location>
</feature>
<dbReference type="AlphaFoldDB" id="A0AAN7YJE6"/>
<feature type="region of interest" description="Disordered" evidence="1">
    <location>
        <begin position="724"/>
        <end position="803"/>
    </location>
</feature>
<feature type="region of interest" description="Disordered" evidence="1">
    <location>
        <begin position="241"/>
        <end position="261"/>
    </location>
</feature>
<feature type="region of interest" description="Disordered" evidence="1">
    <location>
        <begin position="482"/>
        <end position="509"/>
    </location>
</feature>
<feature type="region of interest" description="Disordered" evidence="1">
    <location>
        <begin position="658"/>
        <end position="677"/>
    </location>
</feature>
<feature type="region of interest" description="Disordered" evidence="1">
    <location>
        <begin position="402"/>
        <end position="434"/>
    </location>
</feature>
<sequence length="1258" mass="140751">MSTTNGHHDQTTSLPTFTPIREPSKRQHSYHSRVASSEASSSRSAVERSHTRSENDGHGTNGGSNILWKDQIIKGDEADRLPQQNNTIRRTKRASGGFLLDTSPPSSRLSRSIHPPKDIKGKEKTGAHGFPIPRQRVQLDGHDSRSSQRISSHTSDVQPDTLHPDRLSFDPNVAGLDSYDFQQSGLTESCSSAPSGQRNPSYGFDTDPTQIVEMALRLNEGRRRQRSARRLVSTPIEPRRVVSTAVSSPLRSFSTAQRNPGLHTSEVASASLGQQDSSPEQDLDNLSDDMQISRATQNRVNKAKAYFELAYEHRRLLSHLPPLRSPDVNLDPQKPGYDSRSYNPLQYCRNRKLRFRERQPRNSEGEGWHDVLKVRAWVDAVISSHFETRHDPRECVRLPPLTLHDKDDQDEEEWKAKAATNGKPRRPKSDWVTHPGDMLADQWWTEQGLNKQKIYNCNNEPIFPPGTKFRFSGWRNRTPVDVPEELKSSSPELSPTIDRKDSIPAPPDLPVFESAHKDHGWGRARSKFGHALNKKSQNAKQKVGDIFDTSSEPSSSDRERRQSRGRKRLTKRHEKFDIPEGDPFAHVVQPKLVTHEATSSLNSSKRGSRHDSIDHAHPSKKHHRDGPLIRSEHVEDEKHRLGKRRAFLSNIKLDSDNERGRSSFDYESTAPPTPAIPSIAINLSPPVSRSPSPGTKHKNSFFSVVKDKIPGVRDRVDHTDFAADISSHGSTDRSHSRPHIFDVSRGTSPMSGNVGRGTSPFTRYRTRASIDESSLSTADPHSSTLSKASTRTTQATAQRPHRVRGIFKGGRIAELVGNEVHRVGDFIWKREPPRRSDMTEEGSTSGYESESDELTDQVDQESKAATQLDRHHAQRSPTGGQAATPGSPAASPETRDLPQYHIQGLPNFTSPFQRDRDEQDRKKRPRSPGGTPRISEPAGVNDEIDPVSTGAAARRADKSPRFGRLAPPKLDIQAATPDGRRRGSYGFGTALNLNRTRSASDIFNNTIGGESAHSKSPSYSRPSSQSRFPSRPGAELRRTDSREYGGRTGNPVMVSDVHRVHSLLVTLAIKATNIADLCDAVPNPQSQFLYSAFRSTGATSEEIRKHFPIRRRDEHFVAGQHLVSHLGKQGNIFNDRLTHFTSHISNNLHKEIQILEDKADSALFPRLQKLSDTAGQLAQKLTTTSTLAVKSVNDEVSEAMRLKRRGTIRFSRWLGYKLMEIGVVSALWLIWFVVTVIRFALGTIRGVWSVVAWLFWLR</sequence>
<feature type="region of interest" description="Disordered" evidence="1">
    <location>
        <begin position="324"/>
        <end position="343"/>
    </location>
</feature>
<feature type="compositionally biased region" description="Polar residues" evidence="1">
    <location>
        <begin position="771"/>
        <end position="789"/>
    </location>
</feature>
<feature type="compositionally biased region" description="Basic and acidic residues" evidence="1">
    <location>
        <begin position="115"/>
        <end position="126"/>
    </location>
</feature>
<feature type="compositionally biased region" description="Basic and acidic residues" evidence="1">
    <location>
        <begin position="45"/>
        <end position="57"/>
    </location>
</feature>
<feature type="region of interest" description="Disordered" evidence="1">
    <location>
        <begin position="833"/>
        <end position="987"/>
    </location>
</feature>
<feature type="compositionally biased region" description="Basic residues" evidence="1">
    <location>
        <begin position="563"/>
        <end position="573"/>
    </location>
</feature>
<dbReference type="InterPro" id="IPR038769">
    <property type="entry name" value="MTC4"/>
</dbReference>
<keyword evidence="2" id="KW-0472">Membrane</keyword>
<feature type="compositionally biased region" description="Basic and acidic residues" evidence="1">
    <location>
        <begin position="1"/>
        <end position="10"/>
    </location>
</feature>
<feature type="region of interest" description="Disordered" evidence="1">
    <location>
        <begin position="1004"/>
        <end position="1051"/>
    </location>
</feature>
<evidence type="ECO:0000256" key="1">
    <source>
        <dbReference type="SAM" id="MobiDB-lite"/>
    </source>
</evidence>
<feature type="compositionally biased region" description="Basic and acidic residues" evidence="1">
    <location>
        <begin position="71"/>
        <end position="80"/>
    </location>
</feature>
<evidence type="ECO:0000313" key="4">
    <source>
        <dbReference type="Proteomes" id="UP001309876"/>
    </source>
</evidence>
<evidence type="ECO:0000256" key="2">
    <source>
        <dbReference type="SAM" id="Phobius"/>
    </source>
</evidence>
<name>A0AAN7YJE6_9EURO</name>
<accession>A0AAN7YJE6</accession>
<keyword evidence="2" id="KW-0812">Transmembrane</keyword>
<feature type="compositionally biased region" description="Acidic residues" evidence="1">
    <location>
        <begin position="849"/>
        <end position="859"/>
    </location>
</feature>
<organism evidence="3 4">
    <name type="scientific">Lithohypha guttulata</name>
    <dbReference type="NCBI Taxonomy" id="1690604"/>
    <lineage>
        <taxon>Eukaryota</taxon>
        <taxon>Fungi</taxon>
        <taxon>Dikarya</taxon>
        <taxon>Ascomycota</taxon>
        <taxon>Pezizomycotina</taxon>
        <taxon>Eurotiomycetes</taxon>
        <taxon>Chaetothyriomycetidae</taxon>
        <taxon>Chaetothyriales</taxon>
        <taxon>Trichomeriaceae</taxon>
        <taxon>Lithohypha</taxon>
    </lineage>
</organism>
<comment type="caution">
    <text evidence="3">The sequence shown here is derived from an EMBL/GenBank/DDBJ whole genome shotgun (WGS) entry which is preliminary data.</text>
</comment>
<protein>
    <submittedName>
        <fullName evidence="3">Uncharacterized protein</fullName>
    </submittedName>
</protein>
<feature type="compositionally biased region" description="Low complexity" evidence="1">
    <location>
        <begin position="147"/>
        <end position="156"/>
    </location>
</feature>
<feature type="transmembrane region" description="Helical" evidence="2">
    <location>
        <begin position="1213"/>
        <end position="1233"/>
    </location>
</feature>
<evidence type="ECO:0000313" key="3">
    <source>
        <dbReference type="EMBL" id="KAK5090288.1"/>
    </source>
</evidence>
<reference evidence="3 4" key="1">
    <citation type="submission" date="2023-08" db="EMBL/GenBank/DDBJ databases">
        <title>Black Yeasts Isolated from many extreme environments.</title>
        <authorList>
            <person name="Coleine C."/>
            <person name="Stajich J.E."/>
            <person name="Selbmann L."/>
        </authorList>
    </citation>
    <scope>NUCLEOTIDE SEQUENCE [LARGE SCALE GENOMIC DNA]</scope>
    <source>
        <strain evidence="3 4">CCFEE 5910</strain>
    </source>
</reference>
<feature type="compositionally biased region" description="Polar residues" evidence="1">
    <location>
        <begin position="180"/>
        <end position="200"/>
    </location>
</feature>
<dbReference type="EMBL" id="JAVRRJ010000001">
    <property type="protein sequence ID" value="KAK5090288.1"/>
    <property type="molecule type" value="Genomic_DNA"/>
</dbReference>
<keyword evidence="4" id="KW-1185">Reference proteome</keyword>
<feature type="compositionally biased region" description="Low complexity" evidence="1">
    <location>
        <begin position="1014"/>
        <end position="1032"/>
    </location>
</feature>
<dbReference type="Proteomes" id="UP001309876">
    <property type="component" value="Unassembled WGS sequence"/>
</dbReference>
<feature type="compositionally biased region" description="Polar residues" evidence="1">
    <location>
        <begin position="596"/>
        <end position="605"/>
    </location>
</feature>
<feature type="compositionally biased region" description="Basic and acidic residues" evidence="1">
    <location>
        <begin position="730"/>
        <end position="742"/>
    </location>
</feature>
<feature type="compositionally biased region" description="Basic and acidic residues" evidence="1">
    <location>
        <begin position="625"/>
        <end position="639"/>
    </location>
</feature>
<keyword evidence="2" id="KW-1133">Transmembrane helix</keyword>
<dbReference type="PANTHER" id="PTHR38426">
    <property type="entry name" value="MAINTENANCE OF TELOMERE CAPPING PROTEIN 4"/>
    <property type="match status" value="1"/>
</dbReference>
<feature type="region of interest" description="Disordered" evidence="1">
    <location>
        <begin position="530"/>
        <end position="641"/>
    </location>
</feature>
<dbReference type="PANTHER" id="PTHR38426:SF1">
    <property type="entry name" value="MAINTENANCE OF TELOMERE CAPPING PROTEIN 4"/>
    <property type="match status" value="1"/>
</dbReference>
<feature type="compositionally biased region" description="Polar residues" evidence="1">
    <location>
        <begin position="244"/>
        <end position="258"/>
    </location>
</feature>
<proteinExistence type="predicted"/>
<gene>
    <name evidence="3" type="ORF">LTR05_000460</name>
</gene>
<feature type="compositionally biased region" description="Basic and acidic residues" evidence="1">
    <location>
        <begin position="1034"/>
        <end position="1045"/>
    </location>
</feature>
<feature type="compositionally biased region" description="Basic and acidic residues" evidence="1">
    <location>
        <begin position="137"/>
        <end position="146"/>
    </location>
</feature>